<dbReference type="InterPro" id="IPR006145">
    <property type="entry name" value="PsdUridine_synth_RsuA/RluA"/>
</dbReference>
<dbReference type="PANTHER" id="PTHR21600:SF87">
    <property type="entry name" value="RNA PSEUDOURIDYLATE SYNTHASE DOMAIN-CONTAINING PROTEIN 1"/>
    <property type="match status" value="1"/>
</dbReference>
<dbReference type="GO" id="GO:0009982">
    <property type="term" value="F:pseudouridine synthase activity"/>
    <property type="evidence" value="ECO:0007669"/>
    <property type="project" value="InterPro"/>
</dbReference>
<dbReference type="Pfam" id="PF00849">
    <property type="entry name" value="PseudoU_synth_2"/>
    <property type="match status" value="1"/>
</dbReference>
<name>A0A448YUX4_9STRA</name>
<gene>
    <name evidence="5" type="ORF">PSNMU_V1.4_AUG-EV-PASAV3_0000200</name>
</gene>
<dbReference type="SUPFAM" id="SSF55120">
    <property type="entry name" value="Pseudouridine synthase"/>
    <property type="match status" value="1"/>
</dbReference>
<dbReference type="CDD" id="cd02869">
    <property type="entry name" value="PseudoU_synth_RluA_like"/>
    <property type="match status" value="1"/>
</dbReference>
<dbReference type="GO" id="GO:0003723">
    <property type="term" value="F:RNA binding"/>
    <property type="evidence" value="ECO:0007669"/>
    <property type="project" value="InterPro"/>
</dbReference>
<dbReference type="InterPro" id="IPR020103">
    <property type="entry name" value="PsdUridine_synth_cat_dom_sf"/>
</dbReference>
<dbReference type="PANTHER" id="PTHR21600">
    <property type="entry name" value="MITOCHONDRIAL RNA PSEUDOURIDINE SYNTHASE"/>
    <property type="match status" value="1"/>
</dbReference>
<dbReference type="GO" id="GO:0000455">
    <property type="term" value="P:enzyme-directed rRNA pseudouridine synthesis"/>
    <property type="evidence" value="ECO:0007669"/>
    <property type="project" value="TreeGrafter"/>
</dbReference>
<dbReference type="Gene3D" id="3.30.2350.10">
    <property type="entry name" value="Pseudouridine synthase"/>
    <property type="match status" value="1"/>
</dbReference>
<evidence type="ECO:0000256" key="1">
    <source>
        <dbReference type="ARBA" id="ARBA00010876"/>
    </source>
</evidence>
<feature type="chain" id="PRO_5019451709" description="Pseudouridine synthase RsuA/RluA-like domain-containing protein" evidence="3">
    <location>
        <begin position="26"/>
        <end position="536"/>
    </location>
</feature>
<reference evidence="5 6" key="1">
    <citation type="submission" date="2019-01" db="EMBL/GenBank/DDBJ databases">
        <authorList>
            <person name="Ferrante I. M."/>
        </authorList>
    </citation>
    <scope>NUCLEOTIDE SEQUENCE [LARGE SCALE GENOMIC DNA]</scope>
    <source>
        <strain evidence="5 6">B856</strain>
    </source>
</reference>
<feature type="compositionally biased region" description="Polar residues" evidence="2">
    <location>
        <begin position="160"/>
        <end position="179"/>
    </location>
</feature>
<accession>A0A448YUX4</accession>
<feature type="domain" description="Pseudouridine synthase RsuA/RluA-like" evidence="4">
    <location>
        <begin position="288"/>
        <end position="489"/>
    </location>
</feature>
<keyword evidence="6" id="KW-1185">Reference proteome</keyword>
<evidence type="ECO:0000256" key="2">
    <source>
        <dbReference type="SAM" id="MobiDB-lite"/>
    </source>
</evidence>
<protein>
    <recommendedName>
        <fullName evidence="4">Pseudouridine synthase RsuA/RluA-like domain-containing protein</fullName>
    </recommendedName>
</protein>
<feature type="signal peptide" evidence="3">
    <location>
        <begin position="1"/>
        <end position="25"/>
    </location>
</feature>
<evidence type="ECO:0000313" key="5">
    <source>
        <dbReference type="EMBL" id="VEU33593.1"/>
    </source>
</evidence>
<dbReference type="InterPro" id="IPR050188">
    <property type="entry name" value="RluA_PseudoU_synthase"/>
</dbReference>
<sequence>MRNFTKFLLVFAVLVIVLDLGFVQGFIACDKGSALQRDAMTRGKIKVRTVVAMSTVTPPKVSNCAKKEVRNDGENIGYGGSDNRHYKASDDGIPLQCPSSYPSKTFGASNIKVSYQRAEKDDINGDSGAQLLPLQRYHARNQNQYNGCTADQTIRETNDHPFSSVQNNATNSGSNFSRDNYTTKRKTMLVTHDIPDLDFIHDNLSRFRVSKSSQVLLEEYQNEKQSYRKNYPFDNEMMLDQDSSERERQKQALLLKGYRLRSKIRAECRASLALSIEETLKIIYCDSHICVVDKPSGVLSVPGHRRNPSLANLVYDTIDPSSYDTEGRIVNVDQTVVHRLDMATSGIIVYALSKDALQKLQGDFRDRRVQKTYQALVEGHGLLSSRDRTGDQSQTLRCCGTTEGEIDVALERDPKNPPYMRIAQTRAEKQYGGDADEQKHKFWREAPKPSKTTWSVLSYEHDNDGRPRTRLELRPHTGRTHQLRVHTSQVLGTPIVGDEIYGNGDGIAPLCLHARQLCLKHPISGADMVFEADPPF</sequence>
<evidence type="ECO:0000259" key="4">
    <source>
        <dbReference type="Pfam" id="PF00849"/>
    </source>
</evidence>
<dbReference type="Proteomes" id="UP000291116">
    <property type="component" value="Unassembled WGS sequence"/>
</dbReference>
<proteinExistence type="inferred from homology"/>
<feature type="region of interest" description="Disordered" evidence="2">
    <location>
        <begin position="158"/>
        <end position="179"/>
    </location>
</feature>
<dbReference type="AlphaFoldDB" id="A0A448YUX4"/>
<dbReference type="EMBL" id="CAACVS010000003">
    <property type="protein sequence ID" value="VEU33593.1"/>
    <property type="molecule type" value="Genomic_DNA"/>
</dbReference>
<organism evidence="5 6">
    <name type="scientific">Pseudo-nitzschia multistriata</name>
    <dbReference type="NCBI Taxonomy" id="183589"/>
    <lineage>
        <taxon>Eukaryota</taxon>
        <taxon>Sar</taxon>
        <taxon>Stramenopiles</taxon>
        <taxon>Ochrophyta</taxon>
        <taxon>Bacillariophyta</taxon>
        <taxon>Bacillariophyceae</taxon>
        <taxon>Bacillariophycidae</taxon>
        <taxon>Bacillariales</taxon>
        <taxon>Bacillariaceae</taxon>
        <taxon>Pseudo-nitzschia</taxon>
    </lineage>
</organism>
<evidence type="ECO:0000313" key="6">
    <source>
        <dbReference type="Proteomes" id="UP000291116"/>
    </source>
</evidence>
<dbReference type="OrthoDB" id="418349at2759"/>
<comment type="similarity">
    <text evidence="1">Belongs to the pseudouridine synthase RluA family.</text>
</comment>
<evidence type="ECO:0000256" key="3">
    <source>
        <dbReference type="SAM" id="SignalP"/>
    </source>
</evidence>
<keyword evidence="3" id="KW-0732">Signal</keyword>